<dbReference type="AlphaFoldDB" id="A0A0K8P5N4"/>
<evidence type="ECO:0000313" key="2">
    <source>
        <dbReference type="Proteomes" id="UP000037660"/>
    </source>
</evidence>
<reference evidence="2" key="1">
    <citation type="submission" date="2015-07" db="EMBL/GenBank/DDBJ databases">
        <title>Discovery of a poly(ethylene terephthalate assimilation.</title>
        <authorList>
            <person name="Yoshida S."/>
            <person name="Hiraga K."/>
            <person name="Takehana T."/>
            <person name="Taniguchi I."/>
            <person name="Yamaji H."/>
            <person name="Maeda Y."/>
            <person name="Toyohara K."/>
            <person name="Miyamoto K."/>
            <person name="Kimura Y."/>
            <person name="Oda K."/>
        </authorList>
    </citation>
    <scope>NUCLEOTIDE SEQUENCE [LARGE SCALE GENOMIC DNA]</scope>
    <source>
        <strain evidence="2">NBRC 110686 / TISTR 2288 / 201-F6</strain>
    </source>
</reference>
<sequence length="303" mass="32492">MIPADKRASLVRVLGNASRAETNSAAGARRAELERWLGYIEQAAAEGRVYDRGLDECRRLVIRDYADLDARLKSALERARVARAAANAAREAERAQREQQWAAERHQRDVEMAQRRAMRRLYPLSVLPPVGAVLRSASQVLTVEGHGKSFVIDEGAPSVHGSHLLGHEGSRGAYAYCRAATAEEIAALEEREAAAVAAAQVAADRRAAVVAVVDTVRQLDNLAPAGSVVPAGRVVHDTRNAYGGGETIIIADDGAVWYVQGNGADGDDWSRNNVPGGIAWRITDPALHARAASLAQMQPTGRG</sequence>
<protein>
    <submittedName>
        <fullName evidence="1">Uncharacterized protein</fullName>
    </submittedName>
</protein>
<dbReference type="STRING" id="1547922.ISF6_4105"/>
<comment type="caution">
    <text evidence="1">The sequence shown here is derived from an EMBL/GenBank/DDBJ whole genome shotgun (WGS) entry which is preliminary data.</text>
</comment>
<gene>
    <name evidence="1" type="ORF">ISF6_4105</name>
</gene>
<evidence type="ECO:0000313" key="1">
    <source>
        <dbReference type="EMBL" id="GAP37911.1"/>
    </source>
</evidence>
<proteinExistence type="predicted"/>
<name>A0A0K8P5N4_PISS1</name>
<dbReference type="EMBL" id="BBYR01000063">
    <property type="protein sequence ID" value="GAP37911.1"/>
    <property type="molecule type" value="Genomic_DNA"/>
</dbReference>
<reference evidence="1 2" key="2">
    <citation type="journal article" date="2016" name="Science">
        <title>A bacterium that degrades and assimilates poly(ethylene terephthalate).</title>
        <authorList>
            <person name="Yoshida S."/>
            <person name="Hiraga K."/>
            <person name="Takehana T."/>
            <person name="Taniguchi I."/>
            <person name="Yamaji H."/>
            <person name="Maeda Y."/>
            <person name="Toyohara K."/>
            <person name="Miyamoto K."/>
            <person name="Kimura Y."/>
            <person name="Oda K."/>
        </authorList>
    </citation>
    <scope>NUCLEOTIDE SEQUENCE [LARGE SCALE GENOMIC DNA]</scope>
    <source>
        <strain evidence="2">NBRC 110686 / TISTR 2288 / 201-F6</strain>
    </source>
</reference>
<keyword evidence="2" id="KW-1185">Reference proteome</keyword>
<accession>A0A0K8P5N4</accession>
<dbReference type="Proteomes" id="UP000037660">
    <property type="component" value="Unassembled WGS sequence"/>
</dbReference>
<organism evidence="1 2">
    <name type="scientific">Piscinibacter sakaiensis</name>
    <name type="common">Ideonella sakaiensis</name>
    <dbReference type="NCBI Taxonomy" id="1547922"/>
    <lineage>
        <taxon>Bacteria</taxon>
        <taxon>Pseudomonadati</taxon>
        <taxon>Pseudomonadota</taxon>
        <taxon>Betaproteobacteria</taxon>
        <taxon>Burkholderiales</taxon>
        <taxon>Sphaerotilaceae</taxon>
        <taxon>Piscinibacter</taxon>
    </lineage>
</organism>